<dbReference type="EMBL" id="JADIMR010000097">
    <property type="protein sequence ID" value="MBO8447386.1"/>
    <property type="molecule type" value="Genomic_DNA"/>
</dbReference>
<dbReference type="Gene3D" id="3.10.310.30">
    <property type="match status" value="1"/>
</dbReference>
<feature type="domain" description="DHHA1" evidence="2">
    <location>
        <begin position="251"/>
        <end position="333"/>
    </location>
</feature>
<dbReference type="InterPro" id="IPR001667">
    <property type="entry name" value="DDH_dom"/>
</dbReference>
<evidence type="ECO:0000259" key="2">
    <source>
        <dbReference type="Pfam" id="PF02272"/>
    </source>
</evidence>
<dbReference type="SUPFAM" id="SSF64182">
    <property type="entry name" value="DHH phosphoesterases"/>
    <property type="match status" value="1"/>
</dbReference>
<evidence type="ECO:0000259" key="1">
    <source>
        <dbReference type="Pfam" id="PF01368"/>
    </source>
</evidence>
<comment type="caution">
    <text evidence="3">The sequence shown here is derived from an EMBL/GenBank/DDBJ whole genome shotgun (WGS) entry which is preliminary data.</text>
</comment>
<dbReference type="PANTHER" id="PTHR47618:SF1">
    <property type="entry name" value="BIFUNCTIONAL OLIGORIBONUCLEASE AND PAP PHOSPHATASE NRNA"/>
    <property type="match status" value="1"/>
</dbReference>
<dbReference type="InterPro" id="IPR038763">
    <property type="entry name" value="DHH_sf"/>
</dbReference>
<gene>
    <name evidence="3" type="ORF">IAC32_06545</name>
</gene>
<dbReference type="InterPro" id="IPR003156">
    <property type="entry name" value="DHHA1_dom"/>
</dbReference>
<dbReference type="PANTHER" id="PTHR47618">
    <property type="entry name" value="BIFUNCTIONAL OLIGORIBONUCLEASE AND PAP PHOSPHATASE NRNA"/>
    <property type="match status" value="1"/>
</dbReference>
<feature type="domain" description="DDH" evidence="1">
    <location>
        <begin position="23"/>
        <end position="174"/>
    </location>
</feature>
<protein>
    <submittedName>
        <fullName evidence="3">DHH family phosphoesterase</fullName>
    </submittedName>
</protein>
<proteinExistence type="predicted"/>
<sequence>MISKIIPEEKIIACLKAINKASKILIISHKGPDGDSIGSSLALYNFLVSQGKDTWIMIPDEAPGRLMFLPGSDNIIVFENDEQQAADLLKSCDLLFCLDFNEPKRAGKAGTYIINSKARKVMVDHHPDPDNFADIIISHPEICATSELVFRIICRMGYFPEMNKETAECICAGMLSDTGGLAYNSNNPELYTIFTELLKKGVDKDDIYRRVITTSSENRLRLMGHFLLNCMKVYPEAGWAVSCMSAKDLKKFGYRTGDTDGLVNLPLQIPDINCSVFVREDNGCVKLSFRSKGGFAVNEIASKLFSGGGHKNAAGAESTDSMEEIVQKLEQYMDNHICD</sequence>
<dbReference type="Pfam" id="PF02272">
    <property type="entry name" value="DHHA1"/>
    <property type="match status" value="1"/>
</dbReference>
<dbReference type="Pfam" id="PF01368">
    <property type="entry name" value="DHH"/>
    <property type="match status" value="1"/>
</dbReference>
<dbReference type="Proteomes" id="UP000823637">
    <property type="component" value="Unassembled WGS sequence"/>
</dbReference>
<organism evidence="3 4">
    <name type="scientific">Candidatus Enterocola intestinipullorum</name>
    <dbReference type="NCBI Taxonomy" id="2840783"/>
    <lineage>
        <taxon>Bacteria</taxon>
        <taxon>Pseudomonadati</taxon>
        <taxon>Bacteroidota</taxon>
        <taxon>Bacteroidia</taxon>
        <taxon>Bacteroidales</taxon>
        <taxon>Candidatus Enterocola</taxon>
    </lineage>
</organism>
<name>A0A9D9EIZ5_9BACT</name>
<dbReference type="Gene3D" id="3.90.1640.10">
    <property type="entry name" value="inorganic pyrophosphatase (n-terminal core)"/>
    <property type="match status" value="1"/>
</dbReference>
<dbReference type="InterPro" id="IPR051319">
    <property type="entry name" value="Oligoribo/pAp-PDE_c-di-AMP_PDE"/>
</dbReference>
<evidence type="ECO:0000313" key="3">
    <source>
        <dbReference type="EMBL" id="MBO8447386.1"/>
    </source>
</evidence>
<reference evidence="3" key="1">
    <citation type="submission" date="2020-10" db="EMBL/GenBank/DDBJ databases">
        <authorList>
            <person name="Gilroy R."/>
        </authorList>
    </citation>
    <scope>NUCLEOTIDE SEQUENCE</scope>
    <source>
        <strain evidence="3">D3-1215</strain>
    </source>
</reference>
<reference evidence="3" key="2">
    <citation type="journal article" date="2021" name="PeerJ">
        <title>Extensive microbial diversity within the chicken gut microbiome revealed by metagenomics and culture.</title>
        <authorList>
            <person name="Gilroy R."/>
            <person name="Ravi A."/>
            <person name="Getino M."/>
            <person name="Pursley I."/>
            <person name="Horton D.L."/>
            <person name="Alikhan N.F."/>
            <person name="Baker D."/>
            <person name="Gharbi K."/>
            <person name="Hall N."/>
            <person name="Watson M."/>
            <person name="Adriaenssens E.M."/>
            <person name="Foster-Nyarko E."/>
            <person name="Jarju S."/>
            <person name="Secka A."/>
            <person name="Antonio M."/>
            <person name="Oren A."/>
            <person name="Chaudhuri R.R."/>
            <person name="La Ragione R."/>
            <person name="Hildebrand F."/>
            <person name="Pallen M.J."/>
        </authorList>
    </citation>
    <scope>NUCLEOTIDE SEQUENCE</scope>
    <source>
        <strain evidence="3">D3-1215</strain>
    </source>
</reference>
<dbReference type="GO" id="GO:0003676">
    <property type="term" value="F:nucleic acid binding"/>
    <property type="evidence" value="ECO:0007669"/>
    <property type="project" value="InterPro"/>
</dbReference>
<accession>A0A9D9EIZ5</accession>
<evidence type="ECO:0000313" key="4">
    <source>
        <dbReference type="Proteomes" id="UP000823637"/>
    </source>
</evidence>
<dbReference type="AlphaFoldDB" id="A0A9D9EIZ5"/>